<proteinExistence type="predicted"/>
<evidence type="ECO:0000313" key="4">
    <source>
        <dbReference type="EMBL" id="MEQ2296684.1"/>
    </source>
</evidence>
<keyword evidence="2" id="KW-0732">Signal</keyword>
<dbReference type="InterPro" id="IPR013783">
    <property type="entry name" value="Ig-like_fold"/>
</dbReference>
<keyword evidence="1" id="KW-0812">Transmembrane</keyword>
<dbReference type="PANTHER" id="PTHR46013:SF7">
    <property type="entry name" value="IG-LIKE DOMAIN-CONTAINING PROTEIN"/>
    <property type="match status" value="1"/>
</dbReference>
<dbReference type="Gene3D" id="2.60.40.10">
    <property type="entry name" value="Immunoglobulins"/>
    <property type="match status" value="2"/>
</dbReference>
<feature type="domain" description="Ig-like" evidence="3">
    <location>
        <begin position="114"/>
        <end position="197"/>
    </location>
</feature>
<comment type="caution">
    <text evidence="4">The sequence shown here is derived from an EMBL/GenBank/DDBJ whole genome shotgun (WGS) entry which is preliminary data.</text>
</comment>
<evidence type="ECO:0000256" key="2">
    <source>
        <dbReference type="SAM" id="SignalP"/>
    </source>
</evidence>
<evidence type="ECO:0000259" key="3">
    <source>
        <dbReference type="PROSITE" id="PS50835"/>
    </source>
</evidence>
<evidence type="ECO:0000256" key="1">
    <source>
        <dbReference type="SAM" id="Phobius"/>
    </source>
</evidence>
<dbReference type="SUPFAM" id="SSF48726">
    <property type="entry name" value="Immunoglobulin"/>
    <property type="match status" value="1"/>
</dbReference>
<dbReference type="InterPro" id="IPR036179">
    <property type="entry name" value="Ig-like_dom_sf"/>
</dbReference>
<protein>
    <recommendedName>
        <fullName evidence="3">Ig-like domain-containing protein</fullName>
    </recommendedName>
</protein>
<dbReference type="InterPro" id="IPR007110">
    <property type="entry name" value="Ig-like_dom"/>
</dbReference>
<keyword evidence="1" id="KW-0472">Membrane</keyword>
<dbReference type="SMART" id="SM00409">
    <property type="entry name" value="IG"/>
    <property type="match status" value="2"/>
</dbReference>
<dbReference type="InterPro" id="IPR003599">
    <property type="entry name" value="Ig_sub"/>
</dbReference>
<gene>
    <name evidence="4" type="ORF">AMECASPLE_027103</name>
</gene>
<sequence length="332" mass="37134">MAGLHLQVFLFAFLLNIAPECRGGETVSAVKVEDVALVCLNFNVTDPLTCYRIRLTKYTDASSPTVVFQYPKKSQDAKRVNLEENRKGQTCVFLKTLQKSDEGMYNFEIWKGWDKINVTQIYLKVKDCRTLKAETANPGMPVTLNCSEDAETAPSNVTWAKLKGSNSVPVDLTRAEMKEVFLTIPSVSASDSGWYRCDYIVGQSQRCSKINLHVISRQEDVSEITMVPSPTFTKTQPAFSQDFQANEKDENETSILVVVLVLTLIITLAALTGLFIYKRLKSQRNSAECDSSVFTRCYKPNQQLVCIPRGGSNAYLIVNLKSRNLLAICGKH</sequence>
<evidence type="ECO:0000313" key="5">
    <source>
        <dbReference type="Proteomes" id="UP001469553"/>
    </source>
</evidence>
<dbReference type="Proteomes" id="UP001469553">
    <property type="component" value="Unassembled WGS sequence"/>
</dbReference>
<dbReference type="EMBL" id="JAHRIP010040457">
    <property type="protein sequence ID" value="MEQ2296684.1"/>
    <property type="molecule type" value="Genomic_DNA"/>
</dbReference>
<reference evidence="4 5" key="1">
    <citation type="submission" date="2021-06" db="EMBL/GenBank/DDBJ databases">
        <authorList>
            <person name="Palmer J.M."/>
        </authorList>
    </citation>
    <scope>NUCLEOTIDE SEQUENCE [LARGE SCALE GENOMIC DNA]</scope>
    <source>
        <strain evidence="4 5">AS_MEX2019</strain>
        <tissue evidence="4">Muscle</tissue>
    </source>
</reference>
<dbReference type="PANTHER" id="PTHR46013">
    <property type="entry name" value="VASCULAR CELL ADHESION MOLECULE 1"/>
    <property type="match status" value="1"/>
</dbReference>
<organism evidence="4 5">
    <name type="scientific">Ameca splendens</name>
    <dbReference type="NCBI Taxonomy" id="208324"/>
    <lineage>
        <taxon>Eukaryota</taxon>
        <taxon>Metazoa</taxon>
        <taxon>Chordata</taxon>
        <taxon>Craniata</taxon>
        <taxon>Vertebrata</taxon>
        <taxon>Euteleostomi</taxon>
        <taxon>Actinopterygii</taxon>
        <taxon>Neopterygii</taxon>
        <taxon>Teleostei</taxon>
        <taxon>Neoteleostei</taxon>
        <taxon>Acanthomorphata</taxon>
        <taxon>Ovalentaria</taxon>
        <taxon>Atherinomorphae</taxon>
        <taxon>Cyprinodontiformes</taxon>
        <taxon>Goodeidae</taxon>
        <taxon>Ameca</taxon>
    </lineage>
</organism>
<feature type="signal peptide" evidence="2">
    <location>
        <begin position="1"/>
        <end position="23"/>
    </location>
</feature>
<keyword evidence="1" id="KW-1133">Transmembrane helix</keyword>
<name>A0ABV0YS53_9TELE</name>
<accession>A0ABV0YS53</accession>
<feature type="chain" id="PRO_5045610515" description="Ig-like domain-containing protein" evidence="2">
    <location>
        <begin position="24"/>
        <end position="332"/>
    </location>
</feature>
<dbReference type="Pfam" id="PF13927">
    <property type="entry name" value="Ig_3"/>
    <property type="match status" value="1"/>
</dbReference>
<feature type="transmembrane region" description="Helical" evidence="1">
    <location>
        <begin position="255"/>
        <end position="277"/>
    </location>
</feature>
<keyword evidence="5" id="KW-1185">Reference proteome</keyword>
<dbReference type="PROSITE" id="PS50835">
    <property type="entry name" value="IG_LIKE"/>
    <property type="match status" value="1"/>
</dbReference>